<dbReference type="Pfam" id="PF07501">
    <property type="entry name" value="G5"/>
    <property type="match status" value="1"/>
</dbReference>
<dbReference type="Pfam" id="PF06737">
    <property type="entry name" value="Transglycosylas"/>
    <property type="match status" value="1"/>
</dbReference>
<keyword evidence="2" id="KW-0732">Signal</keyword>
<dbReference type="InterPro" id="IPR007137">
    <property type="entry name" value="DUF348"/>
</dbReference>
<keyword evidence="7" id="KW-1185">Reference proteome</keyword>
<feature type="compositionally biased region" description="Low complexity" evidence="4">
    <location>
        <begin position="55"/>
        <end position="73"/>
    </location>
</feature>
<dbReference type="InterPro" id="IPR011098">
    <property type="entry name" value="G5_dom"/>
</dbReference>
<protein>
    <submittedName>
        <fullName evidence="6">Ubiquitin-like domain-containing protein</fullName>
    </submittedName>
</protein>
<dbReference type="CDD" id="cd13925">
    <property type="entry name" value="RPF"/>
    <property type="match status" value="1"/>
</dbReference>
<evidence type="ECO:0000256" key="4">
    <source>
        <dbReference type="SAM" id="MobiDB-lite"/>
    </source>
</evidence>
<evidence type="ECO:0000313" key="6">
    <source>
        <dbReference type="EMBL" id="WOX23918.1"/>
    </source>
</evidence>
<reference evidence="6 7" key="1">
    <citation type="submission" date="2023-10" db="EMBL/GenBank/DDBJ databases">
        <title>The genome sequence of Streptomyces sp. HUAS YS2.</title>
        <authorList>
            <person name="Mo P."/>
        </authorList>
    </citation>
    <scope>NUCLEOTIDE SEQUENCE [LARGE SCALE GENOMIC DNA]</scope>
    <source>
        <strain evidence="6 7">HUAS YS2</strain>
    </source>
</reference>
<name>A0ABZ0LWN1_9ACTN</name>
<evidence type="ECO:0000256" key="1">
    <source>
        <dbReference type="ARBA" id="ARBA00010830"/>
    </source>
</evidence>
<organism evidence="6 7">
    <name type="scientific">Streptomyces solicathayae</name>
    <dbReference type="NCBI Taxonomy" id="3081768"/>
    <lineage>
        <taxon>Bacteria</taxon>
        <taxon>Bacillati</taxon>
        <taxon>Actinomycetota</taxon>
        <taxon>Actinomycetes</taxon>
        <taxon>Kitasatosporales</taxon>
        <taxon>Streptomycetaceae</taxon>
        <taxon>Streptomyces</taxon>
    </lineage>
</organism>
<dbReference type="SUPFAM" id="SSF53955">
    <property type="entry name" value="Lysozyme-like"/>
    <property type="match status" value="1"/>
</dbReference>
<evidence type="ECO:0000259" key="5">
    <source>
        <dbReference type="PROSITE" id="PS51109"/>
    </source>
</evidence>
<dbReference type="EMBL" id="CP137573">
    <property type="protein sequence ID" value="WOX23918.1"/>
    <property type="molecule type" value="Genomic_DNA"/>
</dbReference>
<dbReference type="InterPro" id="IPR023346">
    <property type="entry name" value="Lysozyme-like_dom_sf"/>
</dbReference>
<dbReference type="Gene3D" id="1.10.530.10">
    <property type="match status" value="1"/>
</dbReference>
<dbReference type="SMART" id="SM01208">
    <property type="entry name" value="G5"/>
    <property type="match status" value="1"/>
</dbReference>
<dbReference type="InterPro" id="IPR010618">
    <property type="entry name" value="RPF"/>
</dbReference>
<comment type="similarity">
    <text evidence="1">Belongs to the transglycosylase family. Rpf subfamily.</text>
</comment>
<dbReference type="Proteomes" id="UP001301731">
    <property type="component" value="Chromosome"/>
</dbReference>
<feature type="compositionally biased region" description="Basic residues" evidence="4">
    <location>
        <begin position="74"/>
        <end position="84"/>
    </location>
</feature>
<sequence length="450" mass="47795">MSTSQGSHRAARGGRRAATRTVEAPPVPPPSAPSIHEYETQPYAARLAPPPVRAPEPARAAAPVPAPAAGGRAAARRGARRRKAAPAGDGLRRLVPQALVVAFLAGGTTAFVADDKAIRLSVDGVPRTLHTFADDVEELLEDEGLAVGAHDLLAPGPGAALSDGDEVVVRYGRPVRLTLDGQRRQVWTTARTVEGALRQLGVRAEGAYLSVSRSAPISRHGLDLDVRTERTVTLLADGRERTVRTNAATVREVVEGAGITLSGQDTTSVPPSSFPRDGQTVTVLRITGSREVREEPIRYAVERVRDPELFAGTEVVERQGVQGVRRVTYALRTVNGVRQKPRRIAEEIVRAPVAQRVKVGTKPLPHSVAGADGLDWGALAQCESGGRPGAVDPSGTYGGLYQFDPGTWRALGGSGVAQNAPASEQTYRAKKLYVQRGASPWPHCGRRLHG</sequence>
<evidence type="ECO:0000313" key="7">
    <source>
        <dbReference type="Proteomes" id="UP001301731"/>
    </source>
</evidence>
<accession>A0ABZ0LWN1</accession>
<feature type="compositionally biased region" description="Basic residues" evidence="4">
    <location>
        <begin position="9"/>
        <end position="18"/>
    </location>
</feature>
<gene>
    <name evidence="6" type="ORF">R2D22_22025</name>
</gene>
<dbReference type="PANTHER" id="PTHR39160">
    <property type="entry name" value="CELL WALL-BINDING PROTEIN YOCH"/>
    <property type="match status" value="1"/>
</dbReference>
<evidence type="ECO:0000256" key="3">
    <source>
        <dbReference type="ARBA" id="ARBA00022801"/>
    </source>
</evidence>
<proteinExistence type="inferred from homology"/>
<keyword evidence="3" id="KW-0378">Hydrolase</keyword>
<feature type="domain" description="G5" evidence="5">
    <location>
        <begin position="283"/>
        <end position="363"/>
    </location>
</feature>
<evidence type="ECO:0000256" key="2">
    <source>
        <dbReference type="ARBA" id="ARBA00022729"/>
    </source>
</evidence>
<dbReference type="PANTHER" id="PTHR39160:SF4">
    <property type="entry name" value="RESUSCITATION-PROMOTING FACTOR RPFB"/>
    <property type="match status" value="1"/>
</dbReference>
<dbReference type="RefSeq" id="WP_318106312.1">
    <property type="nucleotide sequence ID" value="NZ_CP137573.1"/>
</dbReference>
<dbReference type="Gene3D" id="2.20.230.10">
    <property type="entry name" value="Resuscitation-promoting factor rpfb"/>
    <property type="match status" value="1"/>
</dbReference>
<feature type="region of interest" description="Disordered" evidence="4">
    <location>
        <begin position="1"/>
        <end position="88"/>
    </location>
</feature>
<dbReference type="InterPro" id="IPR051933">
    <property type="entry name" value="Resuscitation_pf_RpfB"/>
</dbReference>
<dbReference type="Pfam" id="PF03990">
    <property type="entry name" value="DUF348"/>
    <property type="match status" value="3"/>
</dbReference>
<dbReference type="PROSITE" id="PS51109">
    <property type="entry name" value="G5"/>
    <property type="match status" value="1"/>
</dbReference>